<feature type="domain" description="Cell envelope-related transcriptional attenuator" evidence="3">
    <location>
        <begin position="85"/>
        <end position="238"/>
    </location>
</feature>
<keyword evidence="6" id="KW-1185">Reference proteome</keyword>
<dbReference type="RefSeq" id="WP_115641641.1">
    <property type="nucleotide sequence ID" value="NZ_UFWZ01000001.1"/>
</dbReference>
<keyword evidence="2" id="KW-0812">Transmembrane</keyword>
<dbReference type="Gene3D" id="3.30.70.2390">
    <property type="match status" value="1"/>
</dbReference>
<dbReference type="Proteomes" id="UP000254664">
    <property type="component" value="Unassembled WGS sequence"/>
</dbReference>
<dbReference type="InterPro" id="IPR004474">
    <property type="entry name" value="LytR_CpsA_psr"/>
</dbReference>
<dbReference type="Pfam" id="PF03816">
    <property type="entry name" value="LytR_cpsA_psr"/>
    <property type="match status" value="1"/>
</dbReference>
<dbReference type="PANTHER" id="PTHR33392:SF6">
    <property type="entry name" value="POLYISOPRENYL-TEICHOIC ACID--PEPTIDOGLYCAN TEICHOIC ACID TRANSFERASE TAGU"/>
    <property type="match status" value="1"/>
</dbReference>
<evidence type="ECO:0000313" key="5">
    <source>
        <dbReference type="EMBL" id="SUY47748.1"/>
    </source>
</evidence>
<keyword evidence="2" id="KW-1133">Transmembrane helix</keyword>
<dbReference type="Pfam" id="PF13399">
    <property type="entry name" value="LytR_C"/>
    <property type="match status" value="1"/>
</dbReference>
<reference evidence="5 6" key="1">
    <citation type="submission" date="2018-06" db="EMBL/GenBank/DDBJ databases">
        <authorList>
            <consortium name="Pathogen Informatics"/>
            <person name="Doyle S."/>
        </authorList>
    </citation>
    <scope>NUCLEOTIDE SEQUENCE [LARGE SCALE GENOMIC DNA]</scope>
    <source>
        <strain evidence="5 6">NCTC9836</strain>
    </source>
</reference>
<keyword evidence="2" id="KW-0472">Membrane</keyword>
<accession>A0A381JAI5</accession>
<dbReference type="Gene3D" id="3.40.630.190">
    <property type="entry name" value="LCP protein"/>
    <property type="match status" value="1"/>
</dbReference>
<organism evidence="5 6">
    <name type="scientific">Clostridium putrefaciens</name>
    <dbReference type="NCBI Taxonomy" id="99675"/>
    <lineage>
        <taxon>Bacteria</taxon>
        <taxon>Bacillati</taxon>
        <taxon>Bacillota</taxon>
        <taxon>Clostridia</taxon>
        <taxon>Eubacteriales</taxon>
        <taxon>Clostridiaceae</taxon>
        <taxon>Clostridium</taxon>
    </lineage>
</organism>
<dbReference type="EMBL" id="UFWZ01000001">
    <property type="protein sequence ID" value="SUY47748.1"/>
    <property type="molecule type" value="Genomic_DNA"/>
</dbReference>
<sequence length="422" mass="47624">MDIDEGMNKRRLKKLLCIALSVVICIFLIGVLYLFGASRKLNEKVESQAKIIKPVDTKRSLPINILILGVDIGDPNIKENEDIKRTDSMMILHYNPSEKDIKVISIPRDTKIKINNKDIKINSAYAFGGAKKTIEVVENMLDTTINYYIKLDYKAFTKFIDAIGGVNIDIEEDMNYDDEGQDLHIDFKKGRGIHLDGKKSEEFFRWRKNNDGTGLAEGDLGRIKNQHIFMEKVTKKIKSPMMPLRIPKILSVIEENVETNMSPSAMIKHGSKGIELSTRDIKFCILEGEPKYIKGISYFIYDKNKNKDTLQSLQSVSKTASSITSGGIDKSKLKVKVLNGTNVEGLAKVYSSMLKNLGYQNIIIGNGEKLMESKAYIKDNNKDLKSIIKQDFNIKSVQSLEGKQGDFDIIIILGEDKKTLKN</sequence>
<dbReference type="InterPro" id="IPR027381">
    <property type="entry name" value="LytR/CpsA/Psr_C"/>
</dbReference>
<gene>
    <name evidence="5" type="primary">lytR_2</name>
    <name evidence="5" type="ORF">NCTC9836_02089</name>
</gene>
<comment type="similarity">
    <text evidence="1">Belongs to the LytR/CpsA/Psr (LCP) family.</text>
</comment>
<dbReference type="AlphaFoldDB" id="A0A381JAI5"/>
<protein>
    <submittedName>
        <fullName evidence="5">Putative cell envelope-related transcriptional attenuator</fullName>
    </submittedName>
</protein>
<evidence type="ECO:0000313" key="6">
    <source>
        <dbReference type="Proteomes" id="UP000254664"/>
    </source>
</evidence>
<feature type="domain" description="LytR/CpsA/Psr regulator C-terminal" evidence="4">
    <location>
        <begin position="333"/>
        <end position="416"/>
    </location>
</feature>
<dbReference type="PANTHER" id="PTHR33392">
    <property type="entry name" value="POLYISOPRENYL-TEICHOIC ACID--PEPTIDOGLYCAN TEICHOIC ACID TRANSFERASE TAGU"/>
    <property type="match status" value="1"/>
</dbReference>
<evidence type="ECO:0000259" key="4">
    <source>
        <dbReference type="Pfam" id="PF13399"/>
    </source>
</evidence>
<evidence type="ECO:0000259" key="3">
    <source>
        <dbReference type="Pfam" id="PF03816"/>
    </source>
</evidence>
<proteinExistence type="inferred from homology"/>
<feature type="transmembrane region" description="Helical" evidence="2">
    <location>
        <begin position="15"/>
        <end position="35"/>
    </location>
</feature>
<dbReference type="InterPro" id="IPR050922">
    <property type="entry name" value="LytR/CpsA/Psr_CW_biosynth"/>
</dbReference>
<dbReference type="OrthoDB" id="305468at2"/>
<name>A0A381JAI5_9CLOT</name>
<evidence type="ECO:0000256" key="2">
    <source>
        <dbReference type="SAM" id="Phobius"/>
    </source>
</evidence>
<evidence type="ECO:0000256" key="1">
    <source>
        <dbReference type="ARBA" id="ARBA00006068"/>
    </source>
</evidence>
<dbReference type="NCBIfam" id="TIGR00350">
    <property type="entry name" value="lytR_cpsA_psr"/>
    <property type="match status" value="1"/>
</dbReference>